<organism evidence="1">
    <name type="scientific">marine sediment metagenome</name>
    <dbReference type="NCBI Taxonomy" id="412755"/>
    <lineage>
        <taxon>unclassified sequences</taxon>
        <taxon>metagenomes</taxon>
        <taxon>ecological metagenomes</taxon>
    </lineage>
</organism>
<reference evidence="1" key="1">
    <citation type="journal article" date="2015" name="Nature">
        <title>Complex archaea that bridge the gap between prokaryotes and eukaryotes.</title>
        <authorList>
            <person name="Spang A."/>
            <person name="Saw J.H."/>
            <person name="Jorgensen S.L."/>
            <person name="Zaremba-Niedzwiedzka K."/>
            <person name="Martijn J."/>
            <person name="Lind A.E."/>
            <person name="van Eijk R."/>
            <person name="Schleper C."/>
            <person name="Guy L."/>
            <person name="Ettema T.J."/>
        </authorList>
    </citation>
    <scope>NUCLEOTIDE SEQUENCE</scope>
</reference>
<protein>
    <submittedName>
        <fullName evidence="1">Uncharacterized protein</fullName>
    </submittedName>
</protein>
<proteinExistence type="predicted"/>
<evidence type="ECO:0000313" key="1">
    <source>
        <dbReference type="EMBL" id="KKN77116.1"/>
    </source>
</evidence>
<name>A0A0F9VUG9_9ZZZZ</name>
<comment type="caution">
    <text evidence="1">The sequence shown here is derived from an EMBL/GenBank/DDBJ whole genome shotgun (WGS) entry which is preliminary data.</text>
</comment>
<dbReference type="AlphaFoldDB" id="A0A0F9VUG9"/>
<gene>
    <name evidence="1" type="ORF">LCGC14_0363120</name>
</gene>
<sequence>MRAKVKDRLAVERMLGTARNVMISEREKKAKLVSHLQEDIKEQQTGIKRDRRAIKTIKSMRP</sequence>
<dbReference type="EMBL" id="LAZR01000284">
    <property type="protein sequence ID" value="KKN77116.1"/>
    <property type="molecule type" value="Genomic_DNA"/>
</dbReference>
<accession>A0A0F9VUG9</accession>